<dbReference type="GO" id="GO:0004553">
    <property type="term" value="F:hydrolase activity, hydrolyzing O-glycosyl compounds"/>
    <property type="evidence" value="ECO:0007669"/>
    <property type="project" value="InterPro"/>
</dbReference>
<feature type="region of interest" description="Disordered" evidence="10">
    <location>
        <begin position="581"/>
        <end position="600"/>
    </location>
</feature>
<dbReference type="PANTHER" id="PTHR33794:SF1">
    <property type="entry name" value="BACILLOLYSIN"/>
    <property type="match status" value="1"/>
</dbReference>
<dbReference type="Pfam" id="PF02839">
    <property type="entry name" value="CBM_5_12"/>
    <property type="match status" value="1"/>
</dbReference>
<evidence type="ECO:0000256" key="6">
    <source>
        <dbReference type="ARBA" id="ARBA00022833"/>
    </source>
</evidence>
<dbReference type="GO" id="GO:0005576">
    <property type="term" value="C:extracellular region"/>
    <property type="evidence" value="ECO:0007669"/>
    <property type="project" value="UniProtKB-SubCell"/>
</dbReference>
<dbReference type="Gene3D" id="1.10.390.10">
    <property type="entry name" value="Neutral Protease Domain 2"/>
    <property type="match status" value="1"/>
</dbReference>
<comment type="subcellular location">
    <subcellularLocation>
        <location evidence="9">Secreted</location>
    </subcellularLocation>
</comment>
<dbReference type="GO" id="GO:0046872">
    <property type="term" value="F:metal ion binding"/>
    <property type="evidence" value="ECO:0007669"/>
    <property type="project" value="UniProtKB-UniRule"/>
</dbReference>
<evidence type="ECO:0000256" key="5">
    <source>
        <dbReference type="ARBA" id="ARBA00022801"/>
    </source>
</evidence>
<keyword evidence="13" id="KW-1185">Reference proteome</keyword>
<keyword evidence="5 9" id="KW-0378">Hydrolase</keyword>
<comment type="function">
    <text evidence="9">Extracellular zinc metalloprotease.</text>
</comment>
<feature type="domain" description="Chitin-binding type-3" evidence="11">
    <location>
        <begin position="595"/>
        <end position="641"/>
    </location>
</feature>
<feature type="region of interest" description="Disordered" evidence="10">
    <location>
        <begin position="271"/>
        <end position="299"/>
    </location>
</feature>
<dbReference type="CDD" id="cd09597">
    <property type="entry name" value="M4_TLP"/>
    <property type="match status" value="1"/>
</dbReference>
<evidence type="ECO:0000256" key="9">
    <source>
        <dbReference type="RuleBase" id="RU366073"/>
    </source>
</evidence>
<accession>A0A7K1KS87</accession>
<dbReference type="CDD" id="cd12214">
    <property type="entry name" value="ChiA1_BD"/>
    <property type="match status" value="1"/>
</dbReference>
<comment type="cofactor">
    <cofactor evidence="9">
        <name>Zn(2+)</name>
        <dbReference type="ChEBI" id="CHEBI:29105"/>
    </cofactor>
</comment>
<dbReference type="InterPro" id="IPR001570">
    <property type="entry name" value="Peptidase_M4_C_domain"/>
</dbReference>
<reference evidence="12 13" key="1">
    <citation type="submission" date="2019-11" db="EMBL/GenBank/DDBJ databases">
        <authorList>
            <person name="Cao P."/>
        </authorList>
    </citation>
    <scope>NUCLEOTIDE SEQUENCE [LARGE SCALE GENOMIC DNA]</scope>
    <source>
        <strain evidence="12 13">NEAU-AAG5</strain>
    </source>
</reference>
<dbReference type="Gene3D" id="3.10.170.10">
    <property type="match status" value="1"/>
</dbReference>
<dbReference type="SUPFAM" id="SSF51055">
    <property type="entry name" value="Carbohydrate binding domain"/>
    <property type="match status" value="1"/>
</dbReference>
<dbReference type="InterPro" id="IPR036573">
    <property type="entry name" value="CBM_sf_5/12"/>
</dbReference>
<dbReference type="InterPro" id="IPR023612">
    <property type="entry name" value="Peptidase_M4"/>
</dbReference>
<dbReference type="SMART" id="SM00495">
    <property type="entry name" value="ChtBD3"/>
    <property type="match status" value="1"/>
</dbReference>
<feature type="region of interest" description="Disordered" evidence="10">
    <location>
        <begin position="1"/>
        <end position="57"/>
    </location>
</feature>
<dbReference type="EMBL" id="WOFH01000001">
    <property type="protein sequence ID" value="MUN35044.1"/>
    <property type="molecule type" value="Genomic_DNA"/>
</dbReference>
<dbReference type="InterPro" id="IPR013856">
    <property type="entry name" value="Peptidase_M4_domain"/>
</dbReference>
<evidence type="ECO:0000256" key="7">
    <source>
        <dbReference type="ARBA" id="ARBA00023049"/>
    </source>
</evidence>
<dbReference type="EC" id="3.4.24.-" evidence="9"/>
<dbReference type="GO" id="GO:0006508">
    <property type="term" value="P:proteolysis"/>
    <property type="evidence" value="ECO:0007669"/>
    <property type="project" value="UniProtKB-KW"/>
</dbReference>
<dbReference type="Gene3D" id="2.10.10.20">
    <property type="entry name" value="Carbohydrate-binding module superfamily 5/12"/>
    <property type="match status" value="1"/>
</dbReference>
<keyword evidence="2 9" id="KW-0645">Protease</keyword>
<dbReference type="InterPro" id="IPR027268">
    <property type="entry name" value="Peptidase_M4/M1_CTD_sf"/>
</dbReference>
<dbReference type="InterPro" id="IPR003610">
    <property type="entry name" value="CBM5/12"/>
</dbReference>
<evidence type="ECO:0000256" key="3">
    <source>
        <dbReference type="ARBA" id="ARBA00022723"/>
    </source>
</evidence>
<dbReference type="PRINTS" id="PR00730">
    <property type="entry name" value="THERMOLYSIN"/>
</dbReference>
<dbReference type="Pfam" id="PF01447">
    <property type="entry name" value="Peptidase_M4"/>
    <property type="match status" value="1"/>
</dbReference>
<dbReference type="Pfam" id="PF07504">
    <property type="entry name" value="FTP"/>
    <property type="match status" value="1"/>
</dbReference>
<keyword evidence="6 9" id="KW-0862">Zinc</keyword>
<comment type="similarity">
    <text evidence="1 9">Belongs to the peptidase M4 family.</text>
</comment>
<keyword evidence="4" id="KW-0732">Signal</keyword>
<feature type="active site" description="Proton donor" evidence="8">
    <location>
        <position position="482"/>
    </location>
</feature>
<evidence type="ECO:0000313" key="13">
    <source>
        <dbReference type="Proteomes" id="UP000432015"/>
    </source>
</evidence>
<dbReference type="SUPFAM" id="SSF55486">
    <property type="entry name" value="Metalloproteases ('zincins'), catalytic domain"/>
    <property type="match status" value="1"/>
</dbReference>
<dbReference type="PANTHER" id="PTHR33794">
    <property type="entry name" value="BACILLOLYSIN"/>
    <property type="match status" value="1"/>
</dbReference>
<dbReference type="AlphaFoldDB" id="A0A7K1KS87"/>
<feature type="active site" evidence="8">
    <location>
        <position position="395"/>
    </location>
</feature>
<dbReference type="Proteomes" id="UP000432015">
    <property type="component" value="Unassembled WGS sequence"/>
</dbReference>
<dbReference type="Gene3D" id="3.10.450.490">
    <property type="match status" value="1"/>
</dbReference>
<keyword evidence="7 9" id="KW-0482">Metalloprotease</keyword>
<dbReference type="GO" id="GO:0005975">
    <property type="term" value="P:carbohydrate metabolic process"/>
    <property type="evidence" value="ECO:0007669"/>
    <property type="project" value="InterPro"/>
</dbReference>
<name>A0A7K1KS87_9ACTN</name>
<dbReference type="GO" id="GO:0030246">
    <property type="term" value="F:carbohydrate binding"/>
    <property type="evidence" value="ECO:0007669"/>
    <property type="project" value="InterPro"/>
</dbReference>
<evidence type="ECO:0000259" key="11">
    <source>
        <dbReference type="SMART" id="SM00495"/>
    </source>
</evidence>
<keyword evidence="3" id="KW-0479">Metal-binding</keyword>
<dbReference type="InterPro" id="IPR050728">
    <property type="entry name" value="Zinc_Metalloprotease_M4"/>
</dbReference>
<protein>
    <recommendedName>
        <fullName evidence="9">Neutral metalloproteinase</fullName>
        <ecNumber evidence="9">3.4.24.-</ecNumber>
    </recommendedName>
</protein>
<comment type="caution">
    <text evidence="12">The sequence shown here is derived from an EMBL/GenBank/DDBJ whole genome shotgun (WGS) entry which is preliminary data.</text>
</comment>
<feature type="compositionally biased region" description="Low complexity" evidence="10">
    <location>
        <begin position="1"/>
        <end position="22"/>
    </location>
</feature>
<dbReference type="InterPro" id="IPR011096">
    <property type="entry name" value="FTP_domain"/>
</dbReference>
<gene>
    <name evidence="12" type="ORF">GNZ18_00275</name>
</gene>
<evidence type="ECO:0000256" key="2">
    <source>
        <dbReference type="ARBA" id="ARBA00022670"/>
    </source>
</evidence>
<evidence type="ECO:0000256" key="8">
    <source>
        <dbReference type="PIRSR" id="PIRSR623612-1"/>
    </source>
</evidence>
<proteinExistence type="inferred from homology"/>
<organism evidence="12 13">
    <name type="scientific">Actinomadura litoris</name>
    <dbReference type="NCBI Taxonomy" id="2678616"/>
    <lineage>
        <taxon>Bacteria</taxon>
        <taxon>Bacillati</taxon>
        <taxon>Actinomycetota</taxon>
        <taxon>Actinomycetes</taxon>
        <taxon>Streptosporangiales</taxon>
        <taxon>Thermomonosporaceae</taxon>
        <taxon>Actinomadura</taxon>
    </lineage>
</organism>
<dbReference type="GO" id="GO:0004222">
    <property type="term" value="F:metalloendopeptidase activity"/>
    <property type="evidence" value="ECO:0007669"/>
    <property type="project" value="UniProtKB-UniRule"/>
</dbReference>
<sequence length="642" mass="67324">MRGIVPPSTTPSTLRSSRVLTSALERSPLGRPPEAVSDKEFRVTSTTPGRARRRVSTSSALVAVAAMAAIGMQAGPAAATPAKPAAGAGQMPAKVSPQEYRALIGKAQSQQGATASELNLGDKVALQTKTVVKDQDGTTHTHYTRTYDGLPVIGGDLIVHRAASGKLERVSRADTHQLKLNTAPSALASTKPATPKAEGSVAPRKVVWMGRDGEAVLAWETVVGGTQRDGTPNRLHVLTDATTGKKIIQWQGVQTGTGRSQYSGTVQLGTSGSGGSYSLRDTGRGNHDTTNLNGGTSGRGTLFTDADDQWGDGTPSNAQTAAVDAAYGAGETWDFYKTVFGRAGIRGDGVGAYSRVHYGRSYVNAFWEDSCFCMTYGDGQGNSKPLTELDVAGHEMTHGVTANTAGLIYEGESGGLNEATSDIMATAIEFWANNSSDVGDYLIGEKINISGNGSPLRYMDRPSKDGSSLDNWGPNAGGVDVHYSSGIANHFYYLLSEGSGSKVINGVSYNSPTADNKPVTGIGREKATAIWYKALTEEFRANTDYKDARRGTLAAASKLYGADSPEYKAVADAWAGVKVGARSGPDDPGPGNPGDTSWAAGTDYKAGDVVTFEGVKYRCLQPHTAQPGWTPAAVPALWEQVA</sequence>
<evidence type="ECO:0000256" key="1">
    <source>
        <dbReference type="ARBA" id="ARBA00009388"/>
    </source>
</evidence>
<evidence type="ECO:0000313" key="12">
    <source>
        <dbReference type="EMBL" id="MUN35044.1"/>
    </source>
</evidence>
<evidence type="ECO:0000256" key="4">
    <source>
        <dbReference type="ARBA" id="ARBA00022729"/>
    </source>
</evidence>
<keyword evidence="9" id="KW-0964">Secreted</keyword>
<dbReference type="Pfam" id="PF02868">
    <property type="entry name" value="Peptidase_M4_C"/>
    <property type="match status" value="1"/>
</dbReference>
<evidence type="ECO:0000256" key="10">
    <source>
        <dbReference type="SAM" id="MobiDB-lite"/>
    </source>
</evidence>